<feature type="transmembrane region" description="Helical" evidence="7">
    <location>
        <begin position="304"/>
        <end position="330"/>
    </location>
</feature>
<dbReference type="RefSeq" id="WP_283716799.1">
    <property type="nucleotide sequence ID" value="NZ_JASJND010000007.1"/>
</dbReference>
<evidence type="ECO:0000256" key="3">
    <source>
        <dbReference type="ARBA" id="ARBA00022475"/>
    </source>
</evidence>
<evidence type="ECO:0000256" key="2">
    <source>
        <dbReference type="ARBA" id="ARBA00022448"/>
    </source>
</evidence>
<protein>
    <submittedName>
        <fullName evidence="8">MFS transporter</fullName>
    </submittedName>
</protein>
<dbReference type="EMBL" id="JASJND010000007">
    <property type="protein sequence ID" value="MDJ1115111.1"/>
    <property type="molecule type" value="Genomic_DNA"/>
</dbReference>
<feature type="transmembrane region" description="Helical" evidence="7">
    <location>
        <begin position="263"/>
        <end position="284"/>
    </location>
</feature>
<gene>
    <name evidence="8" type="ORF">QNI14_11685</name>
</gene>
<keyword evidence="3" id="KW-1003">Cell membrane</keyword>
<sequence length="419" mass="44556">MGIGEWIAPGRLGRDFRWLLASSWTSNIGDGIALAASPLLIASMTDSPVLVASGAVMQFLPWLLFGLHAGAIADRVDRRTLVMLANGVRALVLVALCAFLITGTASIWIVLAVAFVYGCAEVFVDTSASTLLPMMVKKKDLGIGNARLQAGFLVANQFGGPPLGAFLFALGAFWPFAVQAVCVAFAVVLISRIARTPVPERADAAPRTAVHTDIAEGVRWLWRNPPVRTLVIIILTFNITWAAPWGVLVLYATEHLQMGPVGYGALTTASAIGGLLSTVSFGWLERHFSFKTLMRVCLTAEVLMHLAFALTTSGAVALVIMVGFGAYAFIWGTISTTVRQRLVPHELQGRIASVNMVGVFGGLVIGQALGGVIAQVWGLTGPWWFAFVGAAITLLLVWRPISHIAAAKPVEDEDAAPAS</sequence>
<dbReference type="PANTHER" id="PTHR23513">
    <property type="entry name" value="INTEGRAL MEMBRANE EFFLUX PROTEIN-RELATED"/>
    <property type="match status" value="1"/>
</dbReference>
<feature type="transmembrane region" description="Helical" evidence="7">
    <location>
        <begin position="383"/>
        <end position="401"/>
    </location>
</feature>
<proteinExistence type="predicted"/>
<evidence type="ECO:0000256" key="7">
    <source>
        <dbReference type="SAM" id="Phobius"/>
    </source>
</evidence>
<dbReference type="CDD" id="cd06173">
    <property type="entry name" value="MFS_MefA_like"/>
    <property type="match status" value="1"/>
</dbReference>
<dbReference type="Gene3D" id="1.20.1250.20">
    <property type="entry name" value="MFS general substrate transporter like domains"/>
    <property type="match status" value="1"/>
</dbReference>
<keyword evidence="4 7" id="KW-0812">Transmembrane</keyword>
<comment type="subcellular location">
    <subcellularLocation>
        <location evidence="1">Cell membrane</location>
        <topology evidence="1">Multi-pass membrane protein</topology>
    </subcellularLocation>
</comment>
<keyword evidence="5 7" id="KW-1133">Transmembrane helix</keyword>
<dbReference type="InterPro" id="IPR036259">
    <property type="entry name" value="MFS_trans_sf"/>
</dbReference>
<dbReference type="Proteomes" id="UP001321481">
    <property type="component" value="Unassembled WGS sequence"/>
</dbReference>
<reference evidence="8 9" key="1">
    <citation type="submission" date="2023-05" db="EMBL/GenBank/DDBJ databases">
        <title>Microbacterium dauci sp.nov., Isolated from Carrot Rhizosphere Soil.</title>
        <authorList>
            <person name="Xiao Z."/>
            <person name="Zheng J."/>
        </authorList>
    </citation>
    <scope>NUCLEOTIDE SEQUENCE [LARGE SCALE GENOMIC DNA]</scope>
    <source>
        <strain evidence="8 9">LX3-4</strain>
    </source>
</reference>
<comment type="caution">
    <text evidence="8">The sequence shown here is derived from an EMBL/GenBank/DDBJ whole genome shotgun (WGS) entry which is preliminary data.</text>
</comment>
<evidence type="ECO:0000256" key="6">
    <source>
        <dbReference type="ARBA" id="ARBA00023136"/>
    </source>
</evidence>
<dbReference type="InterPro" id="IPR010290">
    <property type="entry name" value="TM_effector"/>
</dbReference>
<name>A0ABT6ZGK5_9MICO</name>
<feature type="transmembrane region" description="Helical" evidence="7">
    <location>
        <begin position="49"/>
        <end position="69"/>
    </location>
</feature>
<feature type="transmembrane region" description="Helical" evidence="7">
    <location>
        <begin position="351"/>
        <end position="377"/>
    </location>
</feature>
<dbReference type="Pfam" id="PF05977">
    <property type="entry name" value="MFS_3"/>
    <property type="match status" value="1"/>
</dbReference>
<evidence type="ECO:0000256" key="1">
    <source>
        <dbReference type="ARBA" id="ARBA00004651"/>
    </source>
</evidence>
<keyword evidence="2" id="KW-0813">Transport</keyword>
<evidence type="ECO:0000256" key="4">
    <source>
        <dbReference type="ARBA" id="ARBA00022692"/>
    </source>
</evidence>
<organism evidence="8 9">
    <name type="scientific">Microbacterium dauci</name>
    <dbReference type="NCBI Taxonomy" id="3048008"/>
    <lineage>
        <taxon>Bacteria</taxon>
        <taxon>Bacillati</taxon>
        <taxon>Actinomycetota</taxon>
        <taxon>Actinomycetes</taxon>
        <taxon>Micrococcales</taxon>
        <taxon>Microbacteriaceae</taxon>
        <taxon>Microbacterium</taxon>
    </lineage>
</organism>
<evidence type="ECO:0000256" key="5">
    <source>
        <dbReference type="ARBA" id="ARBA00022989"/>
    </source>
</evidence>
<feature type="transmembrane region" description="Helical" evidence="7">
    <location>
        <begin position="165"/>
        <end position="190"/>
    </location>
</feature>
<dbReference type="PANTHER" id="PTHR23513:SF6">
    <property type="entry name" value="MAJOR FACILITATOR SUPERFAMILY ASSOCIATED DOMAIN-CONTAINING PROTEIN"/>
    <property type="match status" value="1"/>
</dbReference>
<evidence type="ECO:0000313" key="9">
    <source>
        <dbReference type="Proteomes" id="UP001321481"/>
    </source>
</evidence>
<keyword evidence="6 7" id="KW-0472">Membrane</keyword>
<accession>A0ABT6ZGK5</accession>
<evidence type="ECO:0000313" key="8">
    <source>
        <dbReference type="EMBL" id="MDJ1115111.1"/>
    </source>
</evidence>
<feature type="transmembrane region" description="Helical" evidence="7">
    <location>
        <begin position="230"/>
        <end position="251"/>
    </location>
</feature>
<dbReference type="SUPFAM" id="SSF103473">
    <property type="entry name" value="MFS general substrate transporter"/>
    <property type="match status" value="1"/>
</dbReference>
<keyword evidence="9" id="KW-1185">Reference proteome</keyword>